<comment type="similarity">
    <text evidence="1 8">Belongs to the cytochrome P450 family.</text>
</comment>
<dbReference type="GO" id="GO:0005506">
    <property type="term" value="F:iron ion binding"/>
    <property type="evidence" value="ECO:0007669"/>
    <property type="project" value="InterPro"/>
</dbReference>
<evidence type="ECO:0000313" key="10">
    <source>
        <dbReference type="Proteomes" id="UP000515292"/>
    </source>
</evidence>
<dbReference type="PANTHER" id="PTHR46696">
    <property type="entry name" value="P450, PUTATIVE (EUROFUNG)-RELATED"/>
    <property type="match status" value="1"/>
</dbReference>
<evidence type="ECO:0000256" key="5">
    <source>
        <dbReference type="ARBA" id="ARBA00023004"/>
    </source>
</evidence>
<comment type="function">
    <text evidence="7">Cytochromes P450 are a group of heme-thiolate monooxygenases. They oxidize a variety of structurally unrelated compounds, including steroids, fatty acids, and xenobiotics.</text>
</comment>
<sequence length="406" mass="43704">MTIADPRAPGFMRAPHLAYAAMREAGPLWREPDTGVVFVLGHALASQVMRDPARFSSAVDRAGMRAGGLPPEVAEIRAQGWPLAPTLSHNDAPSHDAYRKLVMPFFAPRAMRAIEPFIRARTAQLLAAIAPGKSVDAIPALAVPLPIAVIGELLGMRHHGDDQLKSWSDAFADEIGFLTDDARAIEIAHLTLACHRAMMAEVETRRTTPTDDALSALANARLDDRPLEPGELLSILTQLLVAGNETTTATIGFALLRLARDPALWNRLAADRALIPGFVEEVLRLDSPIQGQFRRATADTSLGGHAIPAGTLLHVRFAAANRDPAVWGPDSDRPLPERRGGPPHLAFGMGLHFCVGAALSRLELAIALNALLDRFAGVTLATDPESLPFRTHFHHRGLTALPLVFA</sequence>
<dbReference type="PROSITE" id="PS00086">
    <property type="entry name" value="CYTOCHROME_P450"/>
    <property type="match status" value="1"/>
</dbReference>
<accession>A0A7G5IEG9</accession>
<dbReference type="PANTHER" id="PTHR46696:SF1">
    <property type="entry name" value="CYTOCHROME P450 YJIB-RELATED"/>
    <property type="match status" value="1"/>
</dbReference>
<dbReference type="PRINTS" id="PR00359">
    <property type="entry name" value="BP450"/>
</dbReference>
<dbReference type="InterPro" id="IPR017972">
    <property type="entry name" value="Cyt_P450_CS"/>
</dbReference>
<dbReference type="PRINTS" id="PR00385">
    <property type="entry name" value="P450"/>
</dbReference>
<evidence type="ECO:0000256" key="1">
    <source>
        <dbReference type="ARBA" id="ARBA00010617"/>
    </source>
</evidence>
<keyword evidence="2 8" id="KW-0349">Heme</keyword>
<evidence type="ECO:0000256" key="3">
    <source>
        <dbReference type="ARBA" id="ARBA00022723"/>
    </source>
</evidence>
<proteinExistence type="inferred from homology"/>
<reference evidence="9 10" key="1">
    <citation type="submission" date="2020-07" db="EMBL/GenBank/DDBJ databases">
        <title>Complete genome sequence for Sandaracinobacter sp. M6.</title>
        <authorList>
            <person name="Tang Y."/>
            <person name="Liu Q."/>
            <person name="Guo Z."/>
            <person name="Lei P."/>
            <person name="Huang B."/>
        </authorList>
    </citation>
    <scope>NUCLEOTIDE SEQUENCE [LARGE SCALE GENOMIC DNA]</scope>
    <source>
        <strain evidence="9 10">M6</strain>
    </source>
</reference>
<keyword evidence="3 8" id="KW-0479">Metal-binding</keyword>
<evidence type="ECO:0000256" key="6">
    <source>
        <dbReference type="ARBA" id="ARBA00023033"/>
    </source>
</evidence>
<dbReference type="InterPro" id="IPR036396">
    <property type="entry name" value="Cyt_P450_sf"/>
</dbReference>
<evidence type="ECO:0000256" key="7">
    <source>
        <dbReference type="ARBA" id="ARBA00043906"/>
    </source>
</evidence>
<evidence type="ECO:0000313" key="9">
    <source>
        <dbReference type="EMBL" id="QMW21761.1"/>
    </source>
</evidence>
<gene>
    <name evidence="9" type="ORF">H3309_10140</name>
</gene>
<dbReference type="InterPro" id="IPR002397">
    <property type="entry name" value="Cyt_P450_B"/>
</dbReference>
<evidence type="ECO:0000256" key="8">
    <source>
        <dbReference type="RuleBase" id="RU000461"/>
    </source>
</evidence>
<keyword evidence="6 8" id="KW-0503">Monooxygenase</keyword>
<dbReference type="SUPFAM" id="SSF48264">
    <property type="entry name" value="Cytochrome P450"/>
    <property type="match status" value="1"/>
</dbReference>
<dbReference type="Gene3D" id="1.10.630.10">
    <property type="entry name" value="Cytochrome P450"/>
    <property type="match status" value="1"/>
</dbReference>
<dbReference type="KEGG" id="sand:H3309_10140"/>
<dbReference type="InterPro" id="IPR001128">
    <property type="entry name" value="Cyt_P450"/>
</dbReference>
<dbReference type="RefSeq" id="WP_182294607.1">
    <property type="nucleotide sequence ID" value="NZ_CP059851.1"/>
</dbReference>
<dbReference type="Pfam" id="PF00067">
    <property type="entry name" value="p450"/>
    <property type="match status" value="1"/>
</dbReference>
<dbReference type="GO" id="GO:0016705">
    <property type="term" value="F:oxidoreductase activity, acting on paired donors, with incorporation or reduction of molecular oxygen"/>
    <property type="evidence" value="ECO:0007669"/>
    <property type="project" value="InterPro"/>
</dbReference>
<dbReference type="GO" id="GO:0020037">
    <property type="term" value="F:heme binding"/>
    <property type="evidence" value="ECO:0007669"/>
    <property type="project" value="InterPro"/>
</dbReference>
<evidence type="ECO:0000256" key="4">
    <source>
        <dbReference type="ARBA" id="ARBA00023002"/>
    </source>
</evidence>
<protein>
    <submittedName>
        <fullName evidence="9">Cytochrome P450</fullName>
    </submittedName>
</protein>
<dbReference type="EMBL" id="CP059851">
    <property type="protein sequence ID" value="QMW21761.1"/>
    <property type="molecule type" value="Genomic_DNA"/>
</dbReference>
<keyword evidence="10" id="KW-1185">Reference proteome</keyword>
<dbReference type="FunFam" id="1.10.630.10:FF:000018">
    <property type="entry name" value="Cytochrome P450 monooxygenase"/>
    <property type="match status" value="1"/>
</dbReference>
<organism evidence="9 10">
    <name type="scientific">Sandaracinobacteroides saxicola</name>
    <dbReference type="NCBI Taxonomy" id="2759707"/>
    <lineage>
        <taxon>Bacteria</taxon>
        <taxon>Pseudomonadati</taxon>
        <taxon>Pseudomonadota</taxon>
        <taxon>Alphaproteobacteria</taxon>
        <taxon>Sphingomonadales</taxon>
        <taxon>Sphingosinicellaceae</taxon>
        <taxon>Sandaracinobacteroides</taxon>
    </lineage>
</organism>
<keyword evidence="5 8" id="KW-0408">Iron</keyword>
<dbReference type="AlphaFoldDB" id="A0A7G5IEG9"/>
<keyword evidence="4 8" id="KW-0560">Oxidoreductase</keyword>
<dbReference type="GO" id="GO:0004497">
    <property type="term" value="F:monooxygenase activity"/>
    <property type="evidence" value="ECO:0007669"/>
    <property type="project" value="UniProtKB-KW"/>
</dbReference>
<name>A0A7G5IEG9_9SPHN</name>
<evidence type="ECO:0000256" key="2">
    <source>
        <dbReference type="ARBA" id="ARBA00022617"/>
    </source>
</evidence>
<dbReference type="Proteomes" id="UP000515292">
    <property type="component" value="Chromosome"/>
</dbReference>